<proteinExistence type="predicted"/>
<organism evidence="4 5">
    <name type="scientific">Litoribacillus peritrichatus</name>
    <dbReference type="NCBI Taxonomy" id="718191"/>
    <lineage>
        <taxon>Bacteria</taxon>
        <taxon>Pseudomonadati</taxon>
        <taxon>Pseudomonadota</taxon>
        <taxon>Gammaproteobacteria</taxon>
        <taxon>Oceanospirillales</taxon>
        <taxon>Oceanospirillaceae</taxon>
        <taxon>Litoribacillus</taxon>
    </lineage>
</organism>
<comment type="caution">
    <text evidence="4">The sequence shown here is derived from an EMBL/GenBank/DDBJ whole genome shotgun (WGS) entry which is preliminary data.</text>
</comment>
<name>A0ABP7M6F4_9GAMM</name>
<accession>A0ABP7M6F4</accession>
<protein>
    <submittedName>
        <fullName evidence="4">TetR family transcriptional regulator</fullName>
    </submittedName>
</protein>
<dbReference type="InterPro" id="IPR050624">
    <property type="entry name" value="HTH-type_Tx_Regulator"/>
</dbReference>
<dbReference type="EMBL" id="BAABBN010000004">
    <property type="protein sequence ID" value="GAA3913116.1"/>
    <property type="molecule type" value="Genomic_DNA"/>
</dbReference>
<dbReference type="RefSeq" id="WP_344795100.1">
    <property type="nucleotide sequence ID" value="NZ_BAABBN010000004.1"/>
</dbReference>
<evidence type="ECO:0000313" key="4">
    <source>
        <dbReference type="EMBL" id="GAA3913116.1"/>
    </source>
</evidence>
<dbReference type="Proteomes" id="UP001501565">
    <property type="component" value="Unassembled WGS sequence"/>
</dbReference>
<gene>
    <name evidence="4" type="ORF">GCM10022277_04730</name>
</gene>
<dbReference type="InterPro" id="IPR001647">
    <property type="entry name" value="HTH_TetR"/>
</dbReference>
<reference evidence="5" key="1">
    <citation type="journal article" date="2019" name="Int. J. Syst. Evol. Microbiol.">
        <title>The Global Catalogue of Microorganisms (GCM) 10K type strain sequencing project: providing services to taxonomists for standard genome sequencing and annotation.</title>
        <authorList>
            <consortium name="The Broad Institute Genomics Platform"/>
            <consortium name="The Broad Institute Genome Sequencing Center for Infectious Disease"/>
            <person name="Wu L."/>
            <person name="Ma J."/>
        </authorList>
    </citation>
    <scope>NUCLEOTIDE SEQUENCE [LARGE SCALE GENOMIC DNA]</scope>
    <source>
        <strain evidence="5">JCM 17551</strain>
    </source>
</reference>
<evidence type="ECO:0000259" key="3">
    <source>
        <dbReference type="PROSITE" id="PS50977"/>
    </source>
</evidence>
<dbReference type="Pfam" id="PF00440">
    <property type="entry name" value="TetR_N"/>
    <property type="match status" value="1"/>
</dbReference>
<evidence type="ECO:0000256" key="1">
    <source>
        <dbReference type="ARBA" id="ARBA00023125"/>
    </source>
</evidence>
<dbReference type="PANTHER" id="PTHR43479">
    <property type="entry name" value="ACREF/ENVCD OPERON REPRESSOR-RELATED"/>
    <property type="match status" value="1"/>
</dbReference>
<feature type="domain" description="HTH tetR-type" evidence="3">
    <location>
        <begin position="21"/>
        <end position="81"/>
    </location>
</feature>
<feature type="DNA-binding region" description="H-T-H motif" evidence="2">
    <location>
        <begin position="44"/>
        <end position="63"/>
    </location>
</feature>
<dbReference type="PANTHER" id="PTHR43479:SF11">
    <property type="entry name" value="ACREF_ENVCD OPERON REPRESSOR-RELATED"/>
    <property type="match status" value="1"/>
</dbReference>
<keyword evidence="1 2" id="KW-0238">DNA-binding</keyword>
<dbReference type="PROSITE" id="PS50977">
    <property type="entry name" value="HTH_TETR_2"/>
    <property type="match status" value="1"/>
</dbReference>
<keyword evidence="5" id="KW-1185">Reference proteome</keyword>
<evidence type="ECO:0000256" key="2">
    <source>
        <dbReference type="PROSITE-ProRule" id="PRU00335"/>
    </source>
</evidence>
<dbReference type="InterPro" id="IPR009057">
    <property type="entry name" value="Homeodomain-like_sf"/>
</dbReference>
<dbReference type="PRINTS" id="PR00455">
    <property type="entry name" value="HTHTETR"/>
</dbReference>
<dbReference type="SUPFAM" id="SSF46689">
    <property type="entry name" value="Homeodomain-like"/>
    <property type="match status" value="1"/>
</dbReference>
<sequence>MIKDVSPRVELRKKPAQARSIEKYNRILDTVAELVESGGTDCITTNLIAETAKVPIGTLYQFFPNKESILYALFERQLEQLDALFEPFFSEEFDRYSVRELMDRAILNMSSAYETIPGMVNIMNSMHVHPDFRELSAINNAKLAKWMTMVLVRRYQQASESDVKSVAEAVIELGDAIFRKLLLNGSKGELKNNMLLGFRLSVEALVEVKLTP</sequence>
<dbReference type="Gene3D" id="1.10.357.10">
    <property type="entry name" value="Tetracycline Repressor, domain 2"/>
    <property type="match status" value="1"/>
</dbReference>
<evidence type="ECO:0000313" key="5">
    <source>
        <dbReference type="Proteomes" id="UP001501565"/>
    </source>
</evidence>